<dbReference type="InterPro" id="IPR000620">
    <property type="entry name" value="EamA_dom"/>
</dbReference>
<keyword evidence="5 6" id="KW-0472">Membrane</keyword>
<feature type="transmembrane region" description="Helical" evidence="6">
    <location>
        <begin position="227"/>
        <end position="246"/>
    </location>
</feature>
<dbReference type="OrthoDB" id="9809509at2"/>
<dbReference type="EMBL" id="SACP01000005">
    <property type="protein sequence ID" value="RVU19743.1"/>
    <property type="molecule type" value="Genomic_DNA"/>
</dbReference>
<dbReference type="Gene3D" id="1.10.3730.20">
    <property type="match status" value="1"/>
</dbReference>
<feature type="transmembrane region" description="Helical" evidence="6">
    <location>
        <begin position="137"/>
        <end position="160"/>
    </location>
</feature>
<proteinExistence type="inferred from homology"/>
<evidence type="ECO:0000256" key="6">
    <source>
        <dbReference type="SAM" id="Phobius"/>
    </source>
</evidence>
<feature type="transmembrane region" description="Helical" evidence="6">
    <location>
        <begin position="280"/>
        <end position="298"/>
    </location>
</feature>
<dbReference type="InterPro" id="IPR050638">
    <property type="entry name" value="AA-Vitamin_Transporters"/>
</dbReference>
<feature type="transmembrane region" description="Helical" evidence="6">
    <location>
        <begin position="20"/>
        <end position="40"/>
    </location>
</feature>
<comment type="subcellular location">
    <subcellularLocation>
        <location evidence="1">Membrane</location>
        <topology evidence="1">Multi-pass membrane protein</topology>
    </subcellularLocation>
</comment>
<evidence type="ECO:0000256" key="1">
    <source>
        <dbReference type="ARBA" id="ARBA00004141"/>
    </source>
</evidence>
<dbReference type="SUPFAM" id="SSF103481">
    <property type="entry name" value="Multidrug resistance efflux transporter EmrE"/>
    <property type="match status" value="2"/>
</dbReference>
<dbReference type="GO" id="GO:0016020">
    <property type="term" value="C:membrane"/>
    <property type="evidence" value="ECO:0007669"/>
    <property type="project" value="UniProtKB-SubCell"/>
</dbReference>
<feature type="transmembrane region" description="Helical" evidence="6">
    <location>
        <begin position="106"/>
        <end position="125"/>
    </location>
</feature>
<dbReference type="InterPro" id="IPR037185">
    <property type="entry name" value="EmrE-like"/>
</dbReference>
<evidence type="ECO:0000313" key="8">
    <source>
        <dbReference type="EMBL" id="RVU19743.1"/>
    </source>
</evidence>
<reference evidence="8 9" key="1">
    <citation type="submission" date="2019-01" db="EMBL/GenBank/DDBJ databases">
        <authorList>
            <person name="Chen W.-M."/>
        </authorList>
    </citation>
    <scope>NUCLEOTIDE SEQUENCE [LARGE SCALE GENOMIC DNA]</scope>
    <source>
        <strain evidence="8 9">TER-1</strain>
    </source>
</reference>
<feature type="domain" description="EamA" evidence="7">
    <location>
        <begin position="26"/>
        <end position="151"/>
    </location>
</feature>
<evidence type="ECO:0000256" key="4">
    <source>
        <dbReference type="ARBA" id="ARBA00022989"/>
    </source>
</evidence>
<feature type="transmembrane region" description="Helical" evidence="6">
    <location>
        <begin position="166"/>
        <end position="183"/>
    </location>
</feature>
<gene>
    <name evidence="8" type="ORF">EOE48_07275</name>
</gene>
<feature type="domain" description="EamA" evidence="7">
    <location>
        <begin position="169"/>
        <end position="299"/>
    </location>
</feature>
<dbReference type="Pfam" id="PF00892">
    <property type="entry name" value="EamA"/>
    <property type="match status" value="2"/>
</dbReference>
<keyword evidence="4 6" id="KW-1133">Transmembrane helix</keyword>
<dbReference type="PANTHER" id="PTHR32322:SF2">
    <property type="entry name" value="EAMA DOMAIN-CONTAINING PROTEIN"/>
    <property type="match status" value="1"/>
</dbReference>
<dbReference type="PANTHER" id="PTHR32322">
    <property type="entry name" value="INNER MEMBRANE TRANSPORTER"/>
    <property type="match status" value="1"/>
</dbReference>
<evidence type="ECO:0000256" key="5">
    <source>
        <dbReference type="ARBA" id="ARBA00023136"/>
    </source>
</evidence>
<protein>
    <submittedName>
        <fullName evidence="8">DMT family transporter</fullName>
    </submittedName>
</protein>
<sequence length="301" mass="30647">MLPRSLPISWPDTAASAARLAPGAFVLIWATGFVVARLVAPHAEPLTFLSLRFLGTVAVLTGLALVSGARWPAGWRGWRDALVAGVLIQGLYLDAVFWSVHRGMPAGIAALVTSLQPLFTAAAAGPLLGERVSPRRWLGIALGFVGAGLVLAPKIGAGAGAIPPEALAVCLCGTASITLGTLWQKRTGAAADLRTNAAVQFVGAAAMTVPLALLLEDGRVEAVPEVFFGLAWAVLGLSVGGILILLALIRRGAVAGVSALFYLVPPVSAAMAFLGFGETLAPVQILGMVVAVAGVAVASRG</sequence>
<feature type="transmembrane region" description="Helical" evidence="6">
    <location>
        <begin position="195"/>
        <end position="215"/>
    </location>
</feature>
<feature type="transmembrane region" description="Helical" evidence="6">
    <location>
        <begin position="46"/>
        <end position="69"/>
    </location>
</feature>
<dbReference type="RefSeq" id="WP_127728127.1">
    <property type="nucleotide sequence ID" value="NZ_SACP01000005.1"/>
</dbReference>
<keyword evidence="9" id="KW-1185">Reference proteome</keyword>
<evidence type="ECO:0000313" key="9">
    <source>
        <dbReference type="Proteomes" id="UP000286997"/>
    </source>
</evidence>
<comment type="similarity">
    <text evidence="2">Belongs to the EamA transporter family.</text>
</comment>
<accession>A0A437PBZ0</accession>
<evidence type="ECO:0000259" key="7">
    <source>
        <dbReference type="Pfam" id="PF00892"/>
    </source>
</evidence>
<dbReference type="Proteomes" id="UP000286997">
    <property type="component" value="Unassembled WGS sequence"/>
</dbReference>
<keyword evidence="3 6" id="KW-0812">Transmembrane</keyword>
<evidence type="ECO:0000256" key="2">
    <source>
        <dbReference type="ARBA" id="ARBA00007362"/>
    </source>
</evidence>
<evidence type="ECO:0000256" key="3">
    <source>
        <dbReference type="ARBA" id="ARBA00022692"/>
    </source>
</evidence>
<feature type="transmembrane region" description="Helical" evidence="6">
    <location>
        <begin position="253"/>
        <end position="274"/>
    </location>
</feature>
<name>A0A437PBZ0_9HYPH</name>
<comment type="caution">
    <text evidence="8">The sequence shown here is derived from an EMBL/GenBank/DDBJ whole genome shotgun (WGS) entry which is preliminary data.</text>
</comment>
<dbReference type="AlphaFoldDB" id="A0A437PBZ0"/>
<organism evidence="8 9">
    <name type="scientific">Methylobacterium oryzihabitans</name>
    <dbReference type="NCBI Taxonomy" id="2499852"/>
    <lineage>
        <taxon>Bacteria</taxon>
        <taxon>Pseudomonadati</taxon>
        <taxon>Pseudomonadota</taxon>
        <taxon>Alphaproteobacteria</taxon>
        <taxon>Hyphomicrobiales</taxon>
        <taxon>Methylobacteriaceae</taxon>
        <taxon>Methylobacterium</taxon>
    </lineage>
</organism>